<sequence>MILFLFLCFSFSNSFLLDTATPSKVSSHYNDLTDLLAEERKYRTQLEQYLAGQLQREIQEMKNETENWKSKSKDILIENLEVQKRIANLESKTGSKDRLLHLETELNNSRKESELEIREIKMRIDNAFHSFGLVQTSMEANITQIQQVLSLNQEAVAVQACGGFNNNDNRIIFHGIKNSYGIHNLSALMNTGTFHCEKPGHYLIIIFLTLTVTEARFSIVKNNSTVLSEVQIVPKHNYVRSMIHTGTTSALVRLNIGDTIAVRQSTNIRDIYGDSTCLSIVKLK</sequence>
<reference evidence="2 3" key="1">
    <citation type="submission" date="2020-06" db="EMBL/GenBank/DDBJ databases">
        <authorList>
            <person name="Li R."/>
            <person name="Bekaert M."/>
        </authorList>
    </citation>
    <scope>NUCLEOTIDE SEQUENCE [LARGE SCALE GENOMIC DNA]</scope>
    <source>
        <strain evidence="3">wild</strain>
    </source>
</reference>
<dbReference type="Gene3D" id="2.60.120.40">
    <property type="match status" value="1"/>
</dbReference>
<evidence type="ECO:0000313" key="2">
    <source>
        <dbReference type="EMBL" id="CAC5423536.1"/>
    </source>
</evidence>
<dbReference type="Proteomes" id="UP000507470">
    <property type="component" value="Unassembled WGS sequence"/>
</dbReference>
<dbReference type="InterPro" id="IPR001073">
    <property type="entry name" value="C1q_dom"/>
</dbReference>
<accession>A0A6J8EUV1</accession>
<feature type="domain" description="C1q" evidence="1">
    <location>
        <begin position="189"/>
        <end position="273"/>
    </location>
</feature>
<dbReference type="EMBL" id="CACVKT020009812">
    <property type="protein sequence ID" value="CAC5423536.1"/>
    <property type="molecule type" value="Genomic_DNA"/>
</dbReference>
<proteinExistence type="predicted"/>
<evidence type="ECO:0000313" key="3">
    <source>
        <dbReference type="Proteomes" id="UP000507470"/>
    </source>
</evidence>
<gene>
    <name evidence="2" type="ORF">MCOR_55530</name>
</gene>
<dbReference type="InterPro" id="IPR008983">
    <property type="entry name" value="Tumour_necrosis_fac-like_dom"/>
</dbReference>
<organism evidence="2 3">
    <name type="scientific">Mytilus coruscus</name>
    <name type="common">Sea mussel</name>
    <dbReference type="NCBI Taxonomy" id="42192"/>
    <lineage>
        <taxon>Eukaryota</taxon>
        <taxon>Metazoa</taxon>
        <taxon>Spiralia</taxon>
        <taxon>Lophotrochozoa</taxon>
        <taxon>Mollusca</taxon>
        <taxon>Bivalvia</taxon>
        <taxon>Autobranchia</taxon>
        <taxon>Pteriomorphia</taxon>
        <taxon>Mytilida</taxon>
        <taxon>Mytiloidea</taxon>
        <taxon>Mytilidae</taxon>
        <taxon>Mytilinae</taxon>
        <taxon>Mytilus</taxon>
    </lineage>
</organism>
<evidence type="ECO:0000259" key="1">
    <source>
        <dbReference type="Pfam" id="PF00386"/>
    </source>
</evidence>
<dbReference type="Pfam" id="PF00386">
    <property type="entry name" value="C1q"/>
    <property type="match status" value="1"/>
</dbReference>
<dbReference type="SUPFAM" id="SSF49842">
    <property type="entry name" value="TNF-like"/>
    <property type="match status" value="1"/>
</dbReference>
<protein>
    <recommendedName>
        <fullName evidence="1">C1q domain-containing protein</fullName>
    </recommendedName>
</protein>
<dbReference type="OrthoDB" id="10308658at2759"/>
<name>A0A6J8EUV1_MYTCO</name>
<dbReference type="AlphaFoldDB" id="A0A6J8EUV1"/>
<keyword evidence="3" id="KW-1185">Reference proteome</keyword>